<gene>
    <name evidence="1" type="primary">MLCL581.32c</name>
</gene>
<dbReference type="AlphaFoldDB" id="O07160"/>
<dbReference type="EMBL" id="Z96801">
    <property type="protein sequence ID" value="CAB09649.1"/>
    <property type="molecule type" value="Genomic_DNA"/>
</dbReference>
<name>O07160_MYCLR</name>
<reference evidence="1" key="3">
    <citation type="submission" date="1997-06" db="EMBL/GenBank/DDBJ databases">
        <authorList>
            <person name="Parkhill J."/>
            <person name="Barrell B.G."/>
            <person name="Rajandream M.A."/>
        </authorList>
    </citation>
    <scope>NUCLEOTIDE SEQUENCE</scope>
</reference>
<evidence type="ECO:0000313" key="1">
    <source>
        <dbReference type="EMBL" id="CAB09649.1"/>
    </source>
</evidence>
<reference evidence="1" key="1">
    <citation type="journal article" date="1993" name="Mol. Microbiol.">
        <title>Use of an ordered cosmid library to deduce the genomic organization of Mycobacterium leprae.</title>
        <authorList>
            <person name="Eiglmeier K."/>
            <person name="Honore N."/>
            <person name="Woods S.A."/>
            <person name="Caudron B."/>
            <person name="Cole S.T."/>
        </authorList>
    </citation>
    <scope>NUCLEOTIDE SEQUENCE</scope>
</reference>
<organism evidence="1">
    <name type="scientific">Mycobacterium leprae</name>
    <dbReference type="NCBI Taxonomy" id="1769"/>
    <lineage>
        <taxon>Bacteria</taxon>
        <taxon>Bacillati</taxon>
        <taxon>Actinomycetota</taxon>
        <taxon>Actinomycetes</taxon>
        <taxon>Mycobacteriales</taxon>
        <taxon>Mycobacteriaceae</taxon>
        <taxon>Mycobacterium</taxon>
    </lineage>
</organism>
<reference evidence="1" key="2">
    <citation type="submission" date="1997-06" db="EMBL/GenBank/DDBJ databases">
        <authorList>
            <person name="Oliver K."/>
            <person name="Harris D."/>
        </authorList>
    </citation>
    <scope>NUCLEOTIDE SEQUENCE</scope>
</reference>
<accession>O07160</accession>
<proteinExistence type="predicted"/>
<sequence>MHRGVSLLRNKRLSDICSPPDTCDKNSMMSSRFHFSSGDDNDRLDGFTTEVIRNTYYRGIINSNMSDKHASTSGLYTFLASADYHVLQPVLDVLYV</sequence>
<protein>
    <submittedName>
        <fullName evidence="1">Uncharacterized protein</fullName>
    </submittedName>
</protein>